<organism evidence="1 2">
    <name type="scientific">Francisella tularensis subsp. holarctica (strain LVS)</name>
    <dbReference type="NCBI Taxonomy" id="376619"/>
    <lineage>
        <taxon>Bacteria</taxon>
        <taxon>Pseudomonadati</taxon>
        <taxon>Pseudomonadota</taxon>
        <taxon>Gammaproteobacteria</taxon>
        <taxon>Thiotrichales</taxon>
        <taxon>Francisellaceae</taxon>
        <taxon>Francisella</taxon>
    </lineage>
</organism>
<protein>
    <recommendedName>
        <fullName evidence="3">Lipoprotein</fullName>
    </recommendedName>
</protein>
<evidence type="ECO:0008006" key="3">
    <source>
        <dbReference type="Google" id="ProtNLM"/>
    </source>
</evidence>
<dbReference type="RefSeq" id="WP_010032603.1">
    <property type="nucleotide sequence ID" value="NC_007880.1"/>
</dbReference>
<proteinExistence type="predicted"/>
<evidence type="ECO:0000313" key="1">
    <source>
        <dbReference type="EMBL" id="AJI58406.1"/>
    </source>
</evidence>
<sequence>MQKYSPLILSLLLISCSSNPEITRIGPGIIKSQQQLISKEQLKKDETKKDVLT</sequence>
<dbReference type="AlphaFoldDB" id="A0AAI8BGJ3"/>
<name>A0AAI8BGJ3_FRATH</name>
<evidence type="ECO:0000313" key="2">
    <source>
        <dbReference type="Proteomes" id="UP000031874"/>
    </source>
</evidence>
<dbReference type="EMBL" id="CP009694">
    <property type="protein sequence ID" value="AJI58406.1"/>
    <property type="molecule type" value="Genomic_DNA"/>
</dbReference>
<dbReference type="PROSITE" id="PS51257">
    <property type="entry name" value="PROKAR_LIPOPROTEIN"/>
    <property type="match status" value="1"/>
</dbReference>
<dbReference type="Proteomes" id="UP000031874">
    <property type="component" value="Chromosome"/>
</dbReference>
<gene>
    <name evidence="1" type="ORF">AW21_978</name>
</gene>
<accession>A0AAI8BGJ3</accession>
<reference evidence="1 2" key="1">
    <citation type="journal article" date="2015" name="Genome Announc.">
        <title>Genome sequencing of 18 francisella strains to aid in assay development and testing.</title>
        <authorList>
            <person name="Johnson S.L."/>
            <person name="Daligault H.E."/>
            <person name="Davenport K.W."/>
            <person name="Coyne S.R."/>
            <person name="Frey K.G."/>
            <person name="Koroleva G.I."/>
            <person name="Broomall S.M."/>
            <person name="Bishop-Lilly K.A."/>
            <person name="Bruce D.C."/>
            <person name="Chertkov O."/>
            <person name="Freitas T."/>
            <person name="Jaissle J."/>
            <person name="Ladner J.T."/>
            <person name="Rosenzweig C.N."/>
            <person name="Gibbons H.S."/>
            <person name="Palacios G.F."/>
            <person name="Redden C.L."/>
            <person name="Xu Y."/>
            <person name="Minogue T.D."/>
            <person name="Chain P.S."/>
        </authorList>
    </citation>
    <scope>NUCLEOTIDE SEQUENCE [LARGE SCALE GENOMIC DNA]</scope>
    <source>
        <strain evidence="1 2">LVS</strain>
    </source>
</reference>